<comment type="caution">
    <text evidence="2">The sequence shown here is derived from an EMBL/GenBank/DDBJ whole genome shotgun (WGS) entry which is preliminary data.</text>
</comment>
<sequence length="619" mass="69739">MDHFRATTVQNGALVSTRRGLQVAKVKHRGTRFVNTFAATTPQPENSTQRPDGSTPVDLPKSLEARFGFVANSKQVRKSSGARKGKNSVPVRKKLMVRRKATNLSSNDLSDDLALVLAKDSARLPPISNWRPKPWKTHAGYNHFGFEIAEMSGEMVHAYFSLVPPKMYPLGEILLFNPIRTPSFFERAHSNLVTMHCVAMAGSLLESVVRGRRSSTEMAFYIGKVCNMVNEKLQDRFYRIEPTVLECVVAMATLAGLRRMIELCNGLQKSFGYCLNKVRRLVVGTEIFLMTWLKSHFRGDIKGAAIIGALPYLDYPRFYDLISNKLAPEVRADIVDKATSVLNPCALNPVITDAIISLAKFANIVTIARDDPTHSMKFDPDAFIEEWFWVEYKIIKYPGPLRDDTTSTIGIPPVAVDKPARLQTYNAGVPRVPSIKYSPTPDLRPTPSKNLLEPAVRLAATLYIEELIPDDPRSLNAYAILLSLLRYQVDTILKQLQSRIIFGMLLDNNNQKDGLPSFSALKPVIIWVCIVGYITSLIADKYESSQNSDRHDRTVFRECLSLIVGPTPECVDKMTESDFAMCRVLELGWLKMNDWGDRKILKLIIKERIIGELQNYDYY</sequence>
<evidence type="ECO:0000313" key="2">
    <source>
        <dbReference type="EMBL" id="KEZ45000.1"/>
    </source>
</evidence>
<dbReference type="KEGG" id="sapo:SAPIO_CDS2390"/>
<organism evidence="2 3">
    <name type="scientific">Pseudallescheria apiosperma</name>
    <name type="common">Scedosporium apiospermum</name>
    <dbReference type="NCBI Taxonomy" id="563466"/>
    <lineage>
        <taxon>Eukaryota</taxon>
        <taxon>Fungi</taxon>
        <taxon>Dikarya</taxon>
        <taxon>Ascomycota</taxon>
        <taxon>Pezizomycotina</taxon>
        <taxon>Sordariomycetes</taxon>
        <taxon>Hypocreomycetidae</taxon>
        <taxon>Microascales</taxon>
        <taxon>Microascaceae</taxon>
        <taxon>Scedosporium</taxon>
    </lineage>
</organism>
<proteinExistence type="predicted"/>
<dbReference type="OrthoDB" id="3469225at2759"/>
<dbReference type="OMA" id="WICLAGQ"/>
<dbReference type="GeneID" id="27721462"/>
<feature type="region of interest" description="Disordered" evidence="1">
    <location>
        <begin position="38"/>
        <end position="58"/>
    </location>
</feature>
<keyword evidence="3" id="KW-1185">Reference proteome</keyword>
<name>A0A084GCD8_PSEDA</name>
<protein>
    <submittedName>
        <fullName evidence="2">Uncharacterized protein</fullName>
    </submittedName>
</protein>
<evidence type="ECO:0000313" key="3">
    <source>
        <dbReference type="Proteomes" id="UP000028545"/>
    </source>
</evidence>
<reference evidence="2 3" key="1">
    <citation type="journal article" date="2014" name="Genome Announc.">
        <title>Draft genome sequence of the pathogenic fungus Scedosporium apiospermum.</title>
        <authorList>
            <person name="Vandeputte P."/>
            <person name="Ghamrawi S."/>
            <person name="Rechenmann M."/>
            <person name="Iltis A."/>
            <person name="Giraud S."/>
            <person name="Fleury M."/>
            <person name="Thornton C."/>
            <person name="Delhaes L."/>
            <person name="Meyer W."/>
            <person name="Papon N."/>
            <person name="Bouchara J.P."/>
        </authorList>
    </citation>
    <scope>NUCLEOTIDE SEQUENCE [LARGE SCALE GENOMIC DNA]</scope>
    <source>
        <strain evidence="2 3">IHEM 14462</strain>
    </source>
</reference>
<dbReference type="EMBL" id="JOWA01000086">
    <property type="protein sequence ID" value="KEZ45000.1"/>
    <property type="molecule type" value="Genomic_DNA"/>
</dbReference>
<accession>A0A084GCD8</accession>
<evidence type="ECO:0000256" key="1">
    <source>
        <dbReference type="SAM" id="MobiDB-lite"/>
    </source>
</evidence>
<dbReference type="Proteomes" id="UP000028545">
    <property type="component" value="Unassembled WGS sequence"/>
</dbReference>
<dbReference type="AlphaFoldDB" id="A0A084GCD8"/>
<gene>
    <name evidence="2" type="ORF">SAPIO_CDS2390</name>
</gene>
<feature type="compositionally biased region" description="Polar residues" evidence="1">
    <location>
        <begin position="38"/>
        <end position="52"/>
    </location>
</feature>
<dbReference type="VEuPathDB" id="FungiDB:SAPIO_CDS2390"/>
<dbReference type="HOGENOM" id="CLU_432932_0_0_1"/>
<dbReference type="RefSeq" id="XP_016644799.1">
    <property type="nucleotide sequence ID" value="XM_016785423.1"/>
</dbReference>